<accession>A0ABU5L9A3</accession>
<dbReference type="InterPro" id="IPR000905">
    <property type="entry name" value="Gcp-like_dom"/>
</dbReference>
<dbReference type="Gene3D" id="3.30.420.40">
    <property type="match status" value="1"/>
</dbReference>
<protein>
    <submittedName>
        <fullName evidence="2">tRNA threonylcarbamoyladenosine biosynthesis protein TsaB</fullName>
    </submittedName>
</protein>
<feature type="domain" description="Gcp-like" evidence="1">
    <location>
        <begin position="32"/>
        <end position="119"/>
    </location>
</feature>
<evidence type="ECO:0000313" key="3">
    <source>
        <dbReference type="Proteomes" id="UP001293791"/>
    </source>
</evidence>
<evidence type="ECO:0000259" key="1">
    <source>
        <dbReference type="Pfam" id="PF00814"/>
    </source>
</evidence>
<keyword evidence="3" id="KW-1185">Reference proteome</keyword>
<dbReference type="NCBIfam" id="TIGR03725">
    <property type="entry name" value="T6A_YeaZ"/>
    <property type="match status" value="1"/>
</dbReference>
<dbReference type="EMBL" id="JARGYT010000091">
    <property type="protein sequence ID" value="MDZ5762698.1"/>
    <property type="molecule type" value="Genomic_DNA"/>
</dbReference>
<organism evidence="2 3">
    <name type="scientific">Candidatus Cyrtobacter comes</name>
    <dbReference type="NCBI Taxonomy" id="675776"/>
    <lineage>
        <taxon>Bacteria</taxon>
        <taxon>Pseudomonadati</taxon>
        <taxon>Pseudomonadota</taxon>
        <taxon>Alphaproteobacteria</taxon>
        <taxon>Rickettsiales</taxon>
        <taxon>Candidatus Midichloriaceae</taxon>
        <taxon>Candidatus Cyrtobacter</taxon>
    </lineage>
</organism>
<dbReference type="InterPro" id="IPR022496">
    <property type="entry name" value="T6A_TsaB"/>
</dbReference>
<name>A0ABU5L9A3_9RICK</name>
<sequence>MSILFIDTALRQCIVALKCGDSFFFRILSQENQHASNLNILIDEVLNEAKISYSDLSIVVVTVGPGSFTGIRVGMSAAYAINAVYDTAIYGISTLEIFAYIKECNSIVSSEAGRDRFYIQHFSSDKVPSSPIQLFHKDELNNYNSSIAGAYIGESYNAHDILKAFHYKLKNFPVVTQLPSPIYINNAIY</sequence>
<dbReference type="Pfam" id="PF00814">
    <property type="entry name" value="TsaD"/>
    <property type="match status" value="1"/>
</dbReference>
<evidence type="ECO:0000313" key="2">
    <source>
        <dbReference type="EMBL" id="MDZ5762698.1"/>
    </source>
</evidence>
<gene>
    <name evidence="2" type="ORF">Cyrtocomes_01090</name>
</gene>
<proteinExistence type="predicted"/>
<dbReference type="InterPro" id="IPR043129">
    <property type="entry name" value="ATPase_NBD"/>
</dbReference>
<dbReference type="Proteomes" id="UP001293791">
    <property type="component" value="Unassembled WGS sequence"/>
</dbReference>
<reference evidence="2 3" key="1">
    <citation type="submission" date="2023-02" db="EMBL/GenBank/DDBJ databases">
        <title>Host association and intracellularity evolved multiple times independently in the Rickettsiales.</title>
        <authorList>
            <person name="Castelli M."/>
            <person name="Nardi T."/>
            <person name="Gammuto L."/>
            <person name="Bellinzona G."/>
            <person name="Sabaneyeva E."/>
            <person name="Potekhin A."/>
            <person name="Serra V."/>
            <person name="Petroni G."/>
            <person name="Sassera D."/>
        </authorList>
    </citation>
    <scope>NUCLEOTIDE SEQUENCE [LARGE SCALE GENOMIC DNA]</scope>
    <source>
        <strain evidence="2 3">BOD18</strain>
    </source>
</reference>
<comment type="caution">
    <text evidence="2">The sequence shown here is derived from an EMBL/GenBank/DDBJ whole genome shotgun (WGS) entry which is preliminary data.</text>
</comment>
<dbReference type="SUPFAM" id="SSF53067">
    <property type="entry name" value="Actin-like ATPase domain"/>
    <property type="match status" value="1"/>
</dbReference>